<evidence type="ECO:0000256" key="1">
    <source>
        <dbReference type="SAM" id="MobiDB-lite"/>
    </source>
</evidence>
<organism evidence="2 3">
    <name type="scientific">Vitreoscilla stercoraria</name>
    <dbReference type="NCBI Taxonomy" id="61"/>
    <lineage>
        <taxon>Bacteria</taxon>
        <taxon>Pseudomonadati</taxon>
        <taxon>Pseudomonadota</taxon>
        <taxon>Betaproteobacteria</taxon>
        <taxon>Neisseriales</taxon>
        <taxon>Neisseriaceae</taxon>
        <taxon>Vitreoscilla</taxon>
    </lineage>
</organism>
<keyword evidence="2" id="KW-0378">Hydrolase</keyword>
<dbReference type="RefSeq" id="WP_169708887.1">
    <property type="nucleotide sequence ID" value="NZ_CP091512.1"/>
</dbReference>
<dbReference type="GO" id="GO:0016787">
    <property type="term" value="F:hydrolase activity"/>
    <property type="evidence" value="ECO:0007669"/>
    <property type="project" value="UniProtKB-KW"/>
</dbReference>
<feature type="compositionally biased region" description="Basic and acidic residues" evidence="1">
    <location>
        <begin position="117"/>
        <end position="136"/>
    </location>
</feature>
<dbReference type="Proteomes" id="UP000832034">
    <property type="component" value="Chromosome"/>
</dbReference>
<keyword evidence="3" id="KW-1185">Reference proteome</keyword>
<feature type="compositionally biased region" description="Polar residues" evidence="1">
    <location>
        <begin position="63"/>
        <end position="101"/>
    </location>
</feature>
<feature type="region of interest" description="Disordered" evidence="1">
    <location>
        <begin position="191"/>
        <end position="228"/>
    </location>
</feature>
<proteinExistence type="predicted"/>
<evidence type="ECO:0000313" key="3">
    <source>
        <dbReference type="Proteomes" id="UP000832034"/>
    </source>
</evidence>
<feature type="region of interest" description="Disordered" evidence="1">
    <location>
        <begin position="676"/>
        <end position="697"/>
    </location>
</feature>
<evidence type="ECO:0000313" key="2">
    <source>
        <dbReference type="EMBL" id="UOO93415.1"/>
    </source>
</evidence>
<reference evidence="2" key="2">
    <citation type="journal article" date="2022" name="Res Sq">
        <title>Evolution of multicellular longitudinally dividing oral cavity symbionts (Neisseriaceae).</title>
        <authorList>
            <person name="Nyongesa S."/>
            <person name="Weber P."/>
            <person name="Bernet E."/>
            <person name="Pullido F."/>
            <person name="Nieckarz M."/>
            <person name="Delaby M."/>
            <person name="Nieves C."/>
            <person name="Viehboeck T."/>
            <person name="Krause N."/>
            <person name="Rivera-Millot A."/>
            <person name="Nakamura A."/>
            <person name="Vischer N."/>
            <person name="VanNieuwenhze M."/>
            <person name="Brun Y."/>
            <person name="Cava F."/>
            <person name="Bulgheresi S."/>
            <person name="Veyrier F."/>
        </authorList>
    </citation>
    <scope>NUCLEOTIDE SEQUENCE</scope>
    <source>
        <strain evidence="2">SAG 1488-6</strain>
    </source>
</reference>
<dbReference type="PANTHER" id="PTHR21525">
    <property type="entry name" value="MOTILE SPERM PROTEIN"/>
    <property type="match status" value="1"/>
</dbReference>
<protein>
    <submittedName>
        <fullName evidence="2">Cell wall hydrolase</fullName>
    </submittedName>
</protein>
<dbReference type="PANTHER" id="PTHR21525:SF9">
    <property type="entry name" value="CHANNEL_COLICIN DOMAIN-CONTAINING PROTEIN"/>
    <property type="match status" value="1"/>
</dbReference>
<sequence>MSTKLQIQLQHDDDGFLIGKKRIKTLENTVAATHKNSETILNHIKIQKSGQRMVVSGRLRLDGSSQGQSTPTTQRKPIVQTNRPRLANTSNKAQQIGNANTAHPLANQGEHQKKKQLTREQRRYRDAQARSNHRQELMLKEINKNLKNNRSSLLSWMGKLLPLLGMLASSLGFLSAGGGLLRNLLKSPLLIPGRNPQTPRRPPTSPNPSVPPIAPPNSNPSPAGPSSSKWEILKQGLKLIGKGGALSALFALFEGISVEQSDLERHEKNKEHAKNFAVAGGGVAGAMAGGAAGAAIGSVVPVLGTAVGGVVGAILGGLGGSTLTEYFVERVDKAIDKDLSKKMFGSWKGFIDVAKSGASHLWQSLIPSKFQTFFDKLGIDSSSLWSTVKGLADTTWKGIGIAGIALWKTIVPEKVQVFFDKLTSLGKEAFDAFKEGFNRLFEAIAKTPVGQTISEGWNTVSRYAGDAWEKTKQFVGVGDDKNMYSMDAGAETPKRQNMGSMDAGVEVPKSNQQAQPNGRKLTTWQDLKLKRVDANFKGKTVTESIGGGKTEQGTIEFAKTMQDKLGSRLHWFSAFNDVWHQVNSKNSKHTQGLKFDMTLNNQSGNKASEAEGRNLAPKIVQEMHDELKKQGFKDKKDYIIRDEYTKPSGKATAGHIDFEWQSKEAAARYANMVTGNNKPTTQHVNQQSGQGTPSNANATGRVLQLTDQDIENLIKVTDTEVVKFKDQATFEAQANGVMDTLLNRLESGVWGNSMSDVANAKNQFTKINGPKGYYANGKWVDNNPYGSVQNMPSSAVSARTRAYAMKYIKERENGRPSSVGSHLHYANPNMSDEKNKKAWVNDMETSARKEGMVFGAGKSIHVHGTTKDLQSRRPGAFRVSLGSKPSQTKPKLHQVKTPPVVQPKSQQVAVNANNVALNAANIQPQNIQMPTNNGNGRGLANQGSIGGQIAHAPIKRQVSHPEIANVTSGGTGA</sequence>
<feature type="compositionally biased region" description="Pro residues" evidence="1">
    <location>
        <begin position="199"/>
        <end position="223"/>
    </location>
</feature>
<gene>
    <name evidence="2" type="ORF">LVJ81_05135</name>
</gene>
<name>A0ABY4ECD8_VITST</name>
<reference evidence="2" key="1">
    <citation type="submission" date="2021-12" db="EMBL/GenBank/DDBJ databases">
        <authorList>
            <person name="Veyrier F.J."/>
        </authorList>
    </citation>
    <scope>NUCLEOTIDE SEQUENCE</scope>
    <source>
        <strain evidence="2">SAG 1488-6</strain>
    </source>
</reference>
<accession>A0ABY4ECD8</accession>
<dbReference type="EMBL" id="CP091512">
    <property type="protein sequence ID" value="UOO93415.1"/>
    <property type="molecule type" value="Genomic_DNA"/>
</dbReference>
<feature type="region of interest" description="Disordered" evidence="1">
    <location>
        <begin position="863"/>
        <end position="903"/>
    </location>
</feature>
<feature type="region of interest" description="Disordered" evidence="1">
    <location>
        <begin position="61"/>
        <end position="136"/>
    </location>
</feature>